<dbReference type="Proteomes" id="UP000694865">
    <property type="component" value="Unplaced"/>
</dbReference>
<keyword evidence="3" id="KW-0472">Membrane</keyword>
<dbReference type="RefSeq" id="XP_002734125.1">
    <property type="nucleotide sequence ID" value="XM_002734079.1"/>
</dbReference>
<sequence>MAAPIIFGAVAVAILILHVILTKFKGVPKQMCNSSNVLIVTAHPDDECMFFSPFILTLSAFTCGIYLTCLSSGNYYNKGLVRKKELIKSCDILGLRKKNISVIENSALPDNPSVQWNEDLIGSIVLEKIKKHDIDTVITFDDYGVSGHNNHIAISKAIRKLKSQKKLPPGTSAYSLESIPIWRKYIGVLDLPISYLSSNMVFISQWSDVWKSQKAMCAHWSQFVWFRIIYIAFSRYMIINTLIPIV</sequence>
<dbReference type="PANTHER" id="PTHR12993">
    <property type="entry name" value="N-ACETYLGLUCOSAMINYL-PHOSPHATIDYLINOSITOL DE-N-ACETYLASE-RELATED"/>
    <property type="match status" value="1"/>
</dbReference>
<dbReference type="SUPFAM" id="SSF102588">
    <property type="entry name" value="LmbE-like"/>
    <property type="match status" value="1"/>
</dbReference>
<evidence type="ECO:0000256" key="3">
    <source>
        <dbReference type="SAM" id="Phobius"/>
    </source>
</evidence>
<evidence type="ECO:0000256" key="2">
    <source>
        <dbReference type="ARBA" id="ARBA00012176"/>
    </source>
</evidence>
<dbReference type="InterPro" id="IPR024078">
    <property type="entry name" value="LmbE-like_dom_sf"/>
</dbReference>
<dbReference type="Pfam" id="PF02585">
    <property type="entry name" value="PIG-L"/>
    <property type="match status" value="1"/>
</dbReference>
<dbReference type="EC" id="3.5.1.89" evidence="2"/>
<keyword evidence="4" id="KW-1185">Reference proteome</keyword>
<keyword evidence="3" id="KW-1133">Transmembrane helix</keyword>
<feature type="transmembrane region" description="Helical" evidence="3">
    <location>
        <begin position="54"/>
        <end position="76"/>
    </location>
</feature>
<feature type="transmembrane region" description="Helical" evidence="3">
    <location>
        <begin position="224"/>
        <end position="243"/>
    </location>
</feature>
<keyword evidence="3" id="KW-0812">Transmembrane</keyword>
<dbReference type="Gene3D" id="3.40.50.10320">
    <property type="entry name" value="LmbE-like"/>
    <property type="match status" value="1"/>
</dbReference>
<organism evidence="4 5">
    <name type="scientific">Saccoglossus kowalevskii</name>
    <name type="common">Acorn worm</name>
    <dbReference type="NCBI Taxonomy" id="10224"/>
    <lineage>
        <taxon>Eukaryota</taxon>
        <taxon>Metazoa</taxon>
        <taxon>Hemichordata</taxon>
        <taxon>Enteropneusta</taxon>
        <taxon>Harrimaniidae</taxon>
        <taxon>Saccoglossus</taxon>
    </lineage>
</organism>
<evidence type="ECO:0000313" key="5">
    <source>
        <dbReference type="RefSeq" id="XP_002734125.1"/>
    </source>
</evidence>
<dbReference type="GeneID" id="100377567"/>
<dbReference type="PANTHER" id="PTHR12993:SF11">
    <property type="entry name" value="N-ACETYLGLUCOSAMINYL-PHOSPHATIDYLINOSITOL DE-N-ACETYLASE"/>
    <property type="match status" value="1"/>
</dbReference>
<dbReference type="InterPro" id="IPR003737">
    <property type="entry name" value="GlcNAc_PI_deacetylase-related"/>
</dbReference>
<accession>A0ABM0GNX4</accession>
<gene>
    <name evidence="5" type="primary">LOC100377567</name>
</gene>
<protein>
    <recommendedName>
        <fullName evidence="2">N-acetylglucosaminylphosphatidylinositol deacetylase</fullName>
        <ecNumber evidence="2">3.5.1.89</ecNumber>
    </recommendedName>
</protein>
<comment type="similarity">
    <text evidence="1">Belongs to the PIGL family.</text>
</comment>
<evidence type="ECO:0000313" key="4">
    <source>
        <dbReference type="Proteomes" id="UP000694865"/>
    </source>
</evidence>
<evidence type="ECO:0000256" key="1">
    <source>
        <dbReference type="ARBA" id="ARBA00006066"/>
    </source>
</evidence>
<reference evidence="5" key="1">
    <citation type="submission" date="2025-08" db="UniProtKB">
        <authorList>
            <consortium name="RefSeq"/>
        </authorList>
    </citation>
    <scope>IDENTIFICATION</scope>
    <source>
        <tissue evidence="5">Testes</tissue>
    </source>
</reference>
<name>A0ABM0GNX4_SACKO</name>
<proteinExistence type="inferred from homology"/>